<dbReference type="SUPFAM" id="SSF52540">
    <property type="entry name" value="P-loop containing nucleoside triphosphate hydrolases"/>
    <property type="match status" value="1"/>
</dbReference>
<gene>
    <name evidence="7" type="ordered locus">RLO149_c021060</name>
</gene>
<dbReference type="InterPro" id="IPR052156">
    <property type="entry name" value="BCAA_Transport_ATP-bd_LivF"/>
</dbReference>
<dbReference type="InterPro" id="IPR027417">
    <property type="entry name" value="P-loop_NTPase"/>
</dbReference>
<evidence type="ECO:0000256" key="1">
    <source>
        <dbReference type="ARBA" id="ARBA00005417"/>
    </source>
</evidence>
<dbReference type="AlphaFoldDB" id="F7ZLN1"/>
<evidence type="ECO:0000313" key="7">
    <source>
        <dbReference type="EMBL" id="AEI94082.1"/>
    </source>
</evidence>
<dbReference type="CDD" id="cd03224">
    <property type="entry name" value="ABC_TM1139_LivF_branched"/>
    <property type="match status" value="1"/>
</dbReference>
<dbReference type="GO" id="GO:0015658">
    <property type="term" value="F:branched-chain amino acid transmembrane transporter activity"/>
    <property type="evidence" value="ECO:0007669"/>
    <property type="project" value="TreeGrafter"/>
</dbReference>
<evidence type="ECO:0000313" key="8">
    <source>
        <dbReference type="Proteomes" id="UP000001353"/>
    </source>
</evidence>
<comment type="similarity">
    <text evidence="1">Belongs to the ABC transporter superfamily.</text>
</comment>
<keyword evidence="8" id="KW-1185">Reference proteome</keyword>
<keyword evidence="5" id="KW-0029">Amino-acid transport</keyword>
<dbReference type="eggNOG" id="COG0410">
    <property type="taxonomic scope" value="Bacteria"/>
</dbReference>
<sequence length="236" mass="25565">MILEIDKLHAGYIKGSLVLQDLNLSIAQGDFVALLGRNGMGKTTLMRSIVGQIKASAGSIRFAGEDITGASSYKIARAGIGYVPQGREIFGDFTVEENLRMGLLGKPGLGSTVPEWAYDVFPILKERRSQQAGTMSGGQQQQLAIMRALLGQPDLLILDEPSEGIQPSIVHDIGVALREYARAHGLTVLLVEQNLDLVGLLGHHALFMENGAIVERIDDMARLQNDSELIARYLSV</sequence>
<dbReference type="HOGENOM" id="CLU_000604_1_2_5"/>
<reference evidence="7 8" key="1">
    <citation type="journal article" date="2011" name="BMC Genomics">
        <title>Comparative genome analysis and genome-guided physiological analysis of Roseobacter litoralis.</title>
        <authorList>
            <person name="Kalhoefer D."/>
            <person name="Thole S."/>
            <person name="Voget S."/>
            <person name="Lehmann R."/>
            <person name="Liesegang H."/>
            <person name="Wollher A."/>
            <person name="Daniel R."/>
            <person name="Simon M."/>
            <person name="Brinkhoff T."/>
        </authorList>
    </citation>
    <scope>NUCLEOTIDE SEQUENCE [LARGE SCALE GENOMIC DNA]</scope>
    <source>
        <strain evidence="8">ATCC 49566 / DSM 6996 / JCM 21268 / NBRC 15278 / OCh 149</strain>
    </source>
</reference>
<evidence type="ECO:0000256" key="5">
    <source>
        <dbReference type="ARBA" id="ARBA00022970"/>
    </source>
</evidence>
<name>F7ZLN1_ROSLO</name>
<evidence type="ECO:0000256" key="3">
    <source>
        <dbReference type="ARBA" id="ARBA00022741"/>
    </source>
</evidence>
<dbReference type="GO" id="GO:0016887">
    <property type="term" value="F:ATP hydrolysis activity"/>
    <property type="evidence" value="ECO:0007669"/>
    <property type="project" value="InterPro"/>
</dbReference>
<dbReference type="EMBL" id="CP002623">
    <property type="protein sequence ID" value="AEI94082.1"/>
    <property type="molecule type" value="Genomic_DNA"/>
</dbReference>
<dbReference type="PANTHER" id="PTHR43820">
    <property type="entry name" value="HIGH-AFFINITY BRANCHED-CHAIN AMINO ACID TRANSPORT ATP-BINDING PROTEIN LIVF"/>
    <property type="match status" value="1"/>
</dbReference>
<dbReference type="SMART" id="SM00382">
    <property type="entry name" value="AAA"/>
    <property type="match status" value="1"/>
</dbReference>
<evidence type="ECO:0000256" key="2">
    <source>
        <dbReference type="ARBA" id="ARBA00022448"/>
    </source>
</evidence>
<evidence type="ECO:0000256" key="4">
    <source>
        <dbReference type="ARBA" id="ARBA00022840"/>
    </source>
</evidence>
<keyword evidence="2" id="KW-0813">Transport</keyword>
<dbReference type="Proteomes" id="UP000001353">
    <property type="component" value="Chromosome"/>
</dbReference>
<feature type="domain" description="ABC transporter" evidence="6">
    <location>
        <begin position="3"/>
        <end position="235"/>
    </location>
</feature>
<keyword evidence="3" id="KW-0547">Nucleotide-binding</keyword>
<dbReference type="GO" id="GO:0015807">
    <property type="term" value="P:L-amino acid transport"/>
    <property type="evidence" value="ECO:0007669"/>
    <property type="project" value="TreeGrafter"/>
</dbReference>
<organism evidence="7 8">
    <name type="scientific">Roseobacter litoralis (strain ATCC 49566 / DSM 6996 / JCM 21268 / NBRC 15278 / OCh 149)</name>
    <dbReference type="NCBI Taxonomy" id="391595"/>
    <lineage>
        <taxon>Bacteria</taxon>
        <taxon>Pseudomonadati</taxon>
        <taxon>Pseudomonadota</taxon>
        <taxon>Alphaproteobacteria</taxon>
        <taxon>Rhodobacterales</taxon>
        <taxon>Roseobacteraceae</taxon>
        <taxon>Roseobacter</taxon>
    </lineage>
</organism>
<proteinExistence type="inferred from homology"/>
<dbReference type="KEGG" id="rli:RLO149_c021060"/>
<dbReference type="PROSITE" id="PS50893">
    <property type="entry name" value="ABC_TRANSPORTER_2"/>
    <property type="match status" value="1"/>
</dbReference>
<keyword evidence="4 7" id="KW-0067">ATP-binding</keyword>
<accession>F7ZLN1</accession>
<protein>
    <submittedName>
        <fullName evidence="7">High-affinity branched-chain amino acid transport ATP-binding protein</fullName>
    </submittedName>
</protein>
<dbReference type="Pfam" id="PF00005">
    <property type="entry name" value="ABC_tran"/>
    <property type="match status" value="1"/>
</dbReference>
<dbReference type="STRING" id="391595.RLO149_c021060"/>
<dbReference type="Gene3D" id="3.40.50.300">
    <property type="entry name" value="P-loop containing nucleotide triphosphate hydrolases"/>
    <property type="match status" value="1"/>
</dbReference>
<dbReference type="PANTHER" id="PTHR43820:SF5">
    <property type="entry name" value="HIGH-AFFINITY BRANCHED-CHAIN AMINO ACID TRANSPORT ATP-BINDING PROTEIN"/>
    <property type="match status" value="1"/>
</dbReference>
<evidence type="ECO:0000259" key="6">
    <source>
        <dbReference type="PROSITE" id="PS50893"/>
    </source>
</evidence>
<dbReference type="InterPro" id="IPR003439">
    <property type="entry name" value="ABC_transporter-like_ATP-bd"/>
</dbReference>
<dbReference type="GO" id="GO:0005524">
    <property type="term" value="F:ATP binding"/>
    <property type="evidence" value="ECO:0007669"/>
    <property type="project" value="UniProtKB-KW"/>
</dbReference>
<dbReference type="InterPro" id="IPR003593">
    <property type="entry name" value="AAA+_ATPase"/>
</dbReference>
<dbReference type="RefSeq" id="WP_013962008.1">
    <property type="nucleotide sequence ID" value="NC_015730.1"/>
</dbReference>